<comment type="caution">
    <text evidence="3">The sequence shown here is derived from an EMBL/GenBank/DDBJ whole genome shotgun (WGS) entry which is preliminary data.</text>
</comment>
<evidence type="ECO:0000256" key="2">
    <source>
        <dbReference type="SAM" id="Phobius"/>
    </source>
</evidence>
<dbReference type="Proteomes" id="UP001432027">
    <property type="component" value="Unassembled WGS sequence"/>
</dbReference>
<gene>
    <name evidence="3" type="ORF">PENTCL1PPCAC_2828</name>
</gene>
<reference evidence="3" key="1">
    <citation type="submission" date="2023-10" db="EMBL/GenBank/DDBJ databases">
        <title>Genome assembly of Pristionchus species.</title>
        <authorList>
            <person name="Yoshida K."/>
            <person name="Sommer R.J."/>
        </authorList>
    </citation>
    <scope>NUCLEOTIDE SEQUENCE</scope>
    <source>
        <strain evidence="3">RS0144</strain>
    </source>
</reference>
<evidence type="ECO:0000313" key="3">
    <source>
        <dbReference type="EMBL" id="GMS80653.1"/>
    </source>
</evidence>
<sequence length="194" mass="21919">SIPSRGDQVYEPLRSIYRLIYRILPYSAMIDLLLHLFLLSIGIATVIFACASDKKSKEREASTSASEMVQWEKFKKVDSCAGCKRKFDDGPVVACHQHLYHFTCPCRCNKYKRLKNVHGSDIAMYTRKAPESEKFRSLNMAEESDQKIYDHVLKAYNDSVESKRKQESSSADSNSLSRKAADGGRQTPQVAVGV</sequence>
<accession>A0AAV5SJ33</accession>
<name>A0AAV5SJ33_9BILA</name>
<keyword evidence="2" id="KW-0472">Membrane</keyword>
<dbReference type="AlphaFoldDB" id="A0AAV5SJ33"/>
<keyword evidence="4" id="KW-1185">Reference proteome</keyword>
<evidence type="ECO:0000313" key="4">
    <source>
        <dbReference type="Proteomes" id="UP001432027"/>
    </source>
</evidence>
<dbReference type="EMBL" id="BTSX01000001">
    <property type="protein sequence ID" value="GMS80653.1"/>
    <property type="molecule type" value="Genomic_DNA"/>
</dbReference>
<evidence type="ECO:0000256" key="1">
    <source>
        <dbReference type="SAM" id="MobiDB-lite"/>
    </source>
</evidence>
<feature type="region of interest" description="Disordered" evidence="1">
    <location>
        <begin position="159"/>
        <end position="194"/>
    </location>
</feature>
<feature type="transmembrane region" description="Helical" evidence="2">
    <location>
        <begin position="32"/>
        <end position="51"/>
    </location>
</feature>
<protein>
    <submittedName>
        <fullName evidence="3">Uncharacterized protein</fullName>
    </submittedName>
</protein>
<feature type="non-terminal residue" evidence="3">
    <location>
        <position position="1"/>
    </location>
</feature>
<keyword evidence="2" id="KW-0812">Transmembrane</keyword>
<feature type="compositionally biased region" description="Polar residues" evidence="1">
    <location>
        <begin position="168"/>
        <end position="177"/>
    </location>
</feature>
<keyword evidence="2" id="KW-1133">Transmembrane helix</keyword>
<proteinExistence type="predicted"/>
<organism evidence="3 4">
    <name type="scientific">Pristionchus entomophagus</name>
    <dbReference type="NCBI Taxonomy" id="358040"/>
    <lineage>
        <taxon>Eukaryota</taxon>
        <taxon>Metazoa</taxon>
        <taxon>Ecdysozoa</taxon>
        <taxon>Nematoda</taxon>
        <taxon>Chromadorea</taxon>
        <taxon>Rhabditida</taxon>
        <taxon>Rhabditina</taxon>
        <taxon>Diplogasteromorpha</taxon>
        <taxon>Diplogasteroidea</taxon>
        <taxon>Neodiplogasteridae</taxon>
        <taxon>Pristionchus</taxon>
    </lineage>
</organism>